<keyword evidence="3" id="KW-0677">Repeat</keyword>
<dbReference type="Gene3D" id="3.80.10.10">
    <property type="entry name" value="Ribonuclease Inhibitor"/>
    <property type="match status" value="3"/>
</dbReference>
<dbReference type="EMBL" id="PKPP01007887">
    <property type="protein sequence ID" value="PWA52170.1"/>
    <property type="molecule type" value="Genomic_DNA"/>
</dbReference>
<dbReference type="STRING" id="35608.A0A2U1LT51"/>
<keyword evidence="8" id="KW-1185">Reference proteome</keyword>
<dbReference type="OrthoDB" id="2015206at2759"/>
<dbReference type="PANTHER" id="PTHR45974">
    <property type="entry name" value="RECEPTOR-LIKE PROTEIN 55"/>
    <property type="match status" value="1"/>
</dbReference>
<keyword evidence="6" id="KW-1133">Transmembrane helix</keyword>
<dbReference type="Pfam" id="PF13855">
    <property type="entry name" value="LRR_8"/>
    <property type="match status" value="1"/>
</dbReference>
<evidence type="ECO:0000256" key="5">
    <source>
        <dbReference type="ARBA" id="ARBA00023180"/>
    </source>
</evidence>
<dbReference type="FunFam" id="3.80.10.10:FF:000542">
    <property type="entry name" value="Leucine-rich repeat protein kinase family protein"/>
    <property type="match status" value="1"/>
</dbReference>
<keyword evidence="4 6" id="KW-0472">Membrane</keyword>
<dbReference type="SUPFAM" id="SSF52058">
    <property type="entry name" value="L domain-like"/>
    <property type="match status" value="1"/>
</dbReference>
<comment type="caution">
    <text evidence="7">The sequence shown here is derived from an EMBL/GenBank/DDBJ whole genome shotgun (WGS) entry which is preliminary data.</text>
</comment>
<organism evidence="7 8">
    <name type="scientific">Artemisia annua</name>
    <name type="common">Sweet wormwood</name>
    <dbReference type="NCBI Taxonomy" id="35608"/>
    <lineage>
        <taxon>Eukaryota</taxon>
        <taxon>Viridiplantae</taxon>
        <taxon>Streptophyta</taxon>
        <taxon>Embryophyta</taxon>
        <taxon>Tracheophyta</taxon>
        <taxon>Spermatophyta</taxon>
        <taxon>Magnoliopsida</taxon>
        <taxon>eudicotyledons</taxon>
        <taxon>Gunneridae</taxon>
        <taxon>Pentapetalae</taxon>
        <taxon>asterids</taxon>
        <taxon>campanulids</taxon>
        <taxon>Asterales</taxon>
        <taxon>Asteraceae</taxon>
        <taxon>Asteroideae</taxon>
        <taxon>Anthemideae</taxon>
        <taxon>Artemisiinae</taxon>
        <taxon>Artemisia</taxon>
    </lineage>
</organism>
<dbReference type="InterPro" id="IPR001611">
    <property type="entry name" value="Leu-rich_rpt"/>
</dbReference>
<evidence type="ECO:0000256" key="2">
    <source>
        <dbReference type="ARBA" id="ARBA00022729"/>
    </source>
</evidence>
<evidence type="ECO:0000313" key="7">
    <source>
        <dbReference type="EMBL" id="PWA52170.1"/>
    </source>
</evidence>
<keyword evidence="7" id="KW-0808">Transferase</keyword>
<evidence type="ECO:0000256" key="1">
    <source>
        <dbReference type="ARBA" id="ARBA00004370"/>
    </source>
</evidence>
<keyword evidence="7" id="KW-0418">Kinase</keyword>
<evidence type="ECO:0000256" key="3">
    <source>
        <dbReference type="ARBA" id="ARBA00022737"/>
    </source>
</evidence>
<reference evidence="7 8" key="1">
    <citation type="journal article" date="2018" name="Mol. Plant">
        <title>The genome of Artemisia annua provides insight into the evolution of Asteraceae family and artemisinin biosynthesis.</title>
        <authorList>
            <person name="Shen Q."/>
            <person name="Zhang L."/>
            <person name="Liao Z."/>
            <person name="Wang S."/>
            <person name="Yan T."/>
            <person name="Shi P."/>
            <person name="Liu M."/>
            <person name="Fu X."/>
            <person name="Pan Q."/>
            <person name="Wang Y."/>
            <person name="Lv Z."/>
            <person name="Lu X."/>
            <person name="Zhang F."/>
            <person name="Jiang W."/>
            <person name="Ma Y."/>
            <person name="Chen M."/>
            <person name="Hao X."/>
            <person name="Li L."/>
            <person name="Tang Y."/>
            <person name="Lv G."/>
            <person name="Zhou Y."/>
            <person name="Sun X."/>
            <person name="Brodelius P.E."/>
            <person name="Rose J.K.C."/>
            <person name="Tang K."/>
        </authorList>
    </citation>
    <scope>NUCLEOTIDE SEQUENCE [LARGE SCALE GENOMIC DNA]</scope>
    <source>
        <strain evidence="8">cv. Huhao1</strain>
        <tissue evidence="7">Leaf</tissue>
    </source>
</reference>
<gene>
    <name evidence="7" type="ORF">CTI12_AA339120</name>
</gene>
<keyword evidence="2" id="KW-0732">Signal</keyword>
<dbReference type="PANTHER" id="PTHR45974:SF287">
    <property type="entry name" value="CONCANAVALIN A-LIKE LECTIN_GLUCANASE DOMAIN-CONTAINING PROTEIN-RELATED"/>
    <property type="match status" value="1"/>
</dbReference>
<dbReference type="GO" id="GO:0016020">
    <property type="term" value="C:membrane"/>
    <property type="evidence" value="ECO:0007669"/>
    <property type="project" value="UniProtKB-SubCell"/>
</dbReference>
<dbReference type="GO" id="GO:0016301">
    <property type="term" value="F:kinase activity"/>
    <property type="evidence" value="ECO:0007669"/>
    <property type="project" value="UniProtKB-KW"/>
</dbReference>
<feature type="transmembrane region" description="Helical" evidence="6">
    <location>
        <begin position="610"/>
        <end position="630"/>
    </location>
</feature>
<dbReference type="InterPro" id="IPR032675">
    <property type="entry name" value="LRR_dom_sf"/>
</dbReference>
<dbReference type="FunFam" id="3.80.10.10:FF:000363">
    <property type="entry name" value="Leucine-rich repeat family protein"/>
    <property type="match status" value="1"/>
</dbReference>
<evidence type="ECO:0000256" key="6">
    <source>
        <dbReference type="SAM" id="Phobius"/>
    </source>
</evidence>
<dbReference type="AlphaFoldDB" id="A0A2U1LT51"/>
<dbReference type="Pfam" id="PF00560">
    <property type="entry name" value="LRR_1"/>
    <property type="match status" value="4"/>
</dbReference>
<keyword evidence="5" id="KW-0325">Glycoprotein</keyword>
<evidence type="ECO:0000256" key="4">
    <source>
        <dbReference type="ARBA" id="ARBA00023136"/>
    </source>
</evidence>
<accession>A0A2U1LT51</accession>
<evidence type="ECO:0000313" key="8">
    <source>
        <dbReference type="Proteomes" id="UP000245207"/>
    </source>
</evidence>
<name>A0A2U1LT51_ARTAN</name>
<protein>
    <submittedName>
        <fullName evidence="7">Serine/threonine/dual specificity protein kinase, catalytic domain-containing protein</fullName>
    </submittedName>
</protein>
<keyword evidence="6" id="KW-0812">Transmembrane</keyword>
<proteinExistence type="predicted"/>
<sequence>MHKLLAVLVKQSPTARKTEAEPMGWQAGAGPPLSGPTVRFSHGIWRSGRWRTKETLPKFGRKIANKGRQTCDALMALMHAWQDTPLNWNDGSDPCIDNWVGIACANSRVTSIILSSMGLSGGLPGDIGQLTELQILNLSYNKLTGSLTTAIGNLKKLTTLVLVGCGFNGPIPNSIGNLERLRYLSLNTNNFTGSIPPTIGNLKSLYWLDLSQNNLTGSLPVSNGTTPGLDMLINTKHFHFGNNQLDGDIQFRLFNSRMTLIHLLFENNRLKGPIPSTLGLVKSLEIVRLDRNALSGDVPSNFNNLTNATELYLSNNQLTGPVPNLTGMNSLNYVDLSNNDFEQTKIPSWLTTLQSLTTLKMRYTNLAGELPAALFSLLHLQNVDLSYNRIDGSLNISSNPSPPLELVDLRSNLIADFKQQRDYSHTIGLILVDNPICTESGVTDRFCSRPANIITTPYSTPWNNCVPPSCSPDLTPSPNCQCAYPFTGLISFKAPSFSSLTNATIYNSLHDLLMTFFRDAGLPVDSVSLKNPSRNFIDYLVLRLEVFPSGEPNFNRTGIIGVAFALSNQTFKPLKTGFNTYTFMAENYNFLPGLSGPGGAKHKSSKTGIIIGHAAGGCVLVVLLILAGIYRSMPN</sequence>
<dbReference type="Proteomes" id="UP000245207">
    <property type="component" value="Unassembled WGS sequence"/>
</dbReference>
<comment type="subcellular location">
    <subcellularLocation>
        <location evidence="1">Membrane</location>
    </subcellularLocation>
</comment>